<keyword evidence="3 5" id="KW-0378">Hydrolase</keyword>
<keyword evidence="8" id="KW-1185">Reference proteome</keyword>
<dbReference type="InterPro" id="IPR020476">
    <property type="entry name" value="Nudix_hydrolase"/>
</dbReference>
<dbReference type="RefSeq" id="WP_143988054.1">
    <property type="nucleotide sequence ID" value="NZ_CP041692.1"/>
</dbReference>
<proteinExistence type="inferred from homology"/>
<reference evidence="7 8" key="1">
    <citation type="submission" date="2019-07" db="EMBL/GenBank/DDBJ databases">
        <title>Microlunatus dokdonensis sp. nov. isolated from the rhizospheric soil of the wild plant Elymus tsukushiensis.</title>
        <authorList>
            <person name="Ghim S.-Y."/>
            <person name="Hwang Y.-J."/>
            <person name="Son J.-S."/>
            <person name="Shin J.-H."/>
        </authorList>
    </citation>
    <scope>NUCLEOTIDE SEQUENCE [LARGE SCALE GENOMIC DNA]</scope>
    <source>
        <strain evidence="7 8">KUDC0627</strain>
    </source>
</reference>
<feature type="domain" description="Nudix hydrolase" evidence="6">
    <location>
        <begin position="20"/>
        <end position="160"/>
    </location>
</feature>
<dbReference type="InterPro" id="IPR020084">
    <property type="entry name" value="NUDIX_hydrolase_CS"/>
</dbReference>
<protein>
    <submittedName>
        <fullName evidence="7">NUDIX domain-containing protein</fullName>
    </submittedName>
</protein>
<dbReference type="CDD" id="cd04685">
    <property type="entry name" value="NUDIX_Hydrolase"/>
    <property type="match status" value="1"/>
</dbReference>
<evidence type="ECO:0000256" key="4">
    <source>
        <dbReference type="ARBA" id="ARBA00022842"/>
    </source>
</evidence>
<evidence type="ECO:0000313" key="8">
    <source>
        <dbReference type="Proteomes" id="UP000319263"/>
    </source>
</evidence>
<dbReference type="GO" id="GO:0016787">
    <property type="term" value="F:hydrolase activity"/>
    <property type="evidence" value="ECO:0007669"/>
    <property type="project" value="UniProtKB-KW"/>
</dbReference>
<sequence>MSTPPRNFVIPDDPADRLRRRRTAARVIVVDPNDRILLFCDTDPGCPGQRWWVTPGGGIDPGETEREAAVRELAEENGLRIAETELIGPVARRRVQHGYSDQVLDQDEVFFVLRTAAFELDSSGFTEEEKITLVEHRWWSPRELSETTEWIWPQQLRQLLALADEGPGVPVDLGLVTDESTRPV</sequence>
<dbReference type="PANTHER" id="PTHR43046">
    <property type="entry name" value="GDP-MANNOSE MANNOSYL HYDROLASE"/>
    <property type="match status" value="1"/>
</dbReference>
<dbReference type="InterPro" id="IPR000086">
    <property type="entry name" value="NUDIX_hydrolase_dom"/>
</dbReference>
<name>A0A516Q3V0_9ACTN</name>
<evidence type="ECO:0000256" key="5">
    <source>
        <dbReference type="RuleBase" id="RU003476"/>
    </source>
</evidence>
<dbReference type="InterPro" id="IPR015797">
    <property type="entry name" value="NUDIX_hydrolase-like_dom_sf"/>
</dbReference>
<keyword evidence="4" id="KW-0460">Magnesium</keyword>
<dbReference type="PROSITE" id="PS51462">
    <property type="entry name" value="NUDIX"/>
    <property type="match status" value="1"/>
</dbReference>
<dbReference type="PANTHER" id="PTHR43046:SF12">
    <property type="entry name" value="GDP-MANNOSE MANNOSYL HYDROLASE"/>
    <property type="match status" value="1"/>
</dbReference>
<dbReference type="OrthoDB" id="9804442at2"/>
<comment type="similarity">
    <text evidence="2 5">Belongs to the Nudix hydrolase family.</text>
</comment>
<evidence type="ECO:0000256" key="1">
    <source>
        <dbReference type="ARBA" id="ARBA00001946"/>
    </source>
</evidence>
<dbReference type="PROSITE" id="PS00893">
    <property type="entry name" value="NUDIX_BOX"/>
    <property type="match status" value="1"/>
</dbReference>
<dbReference type="EMBL" id="CP041692">
    <property type="protein sequence ID" value="QDP98110.1"/>
    <property type="molecule type" value="Genomic_DNA"/>
</dbReference>
<dbReference type="KEGG" id="mik:FOE78_21375"/>
<organism evidence="7 8">
    <name type="scientific">Microlunatus elymi</name>
    <dbReference type="NCBI Taxonomy" id="2596828"/>
    <lineage>
        <taxon>Bacteria</taxon>
        <taxon>Bacillati</taxon>
        <taxon>Actinomycetota</taxon>
        <taxon>Actinomycetes</taxon>
        <taxon>Propionibacteriales</taxon>
        <taxon>Propionibacteriaceae</taxon>
        <taxon>Microlunatus</taxon>
    </lineage>
</organism>
<dbReference type="Pfam" id="PF00293">
    <property type="entry name" value="NUDIX"/>
    <property type="match status" value="1"/>
</dbReference>
<dbReference type="Proteomes" id="UP000319263">
    <property type="component" value="Chromosome"/>
</dbReference>
<dbReference type="AlphaFoldDB" id="A0A516Q3V0"/>
<comment type="cofactor">
    <cofactor evidence="1">
        <name>Mg(2+)</name>
        <dbReference type="ChEBI" id="CHEBI:18420"/>
    </cofactor>
</comment>
<dbReference type="SUPFAM" id="SSF55811">
    <property type="entry name" value="Nudix"/>
    <property type="match status" value="1"/>
</dbReference>
<dbReference type="PRINTS" id="PR00502">
    <property type="entry name" value="NUDIXFAMILY"/>
</dbReference>
<accession>A0A516Q3V0</accession>
<evidence type="ECO:0000256" key="2">
    <source>
        <dbReference type="ARBA" id="ARBA00005582"/>
    </source>
</evidence>
<evidence type="ECO:0000256" key="3">
    <source>
        <dbReference type="ARBA" id="ARBA00022801"/>
    </source>
</evidence>
<dbReference type="Gene3D" id="3.90.79.10">
    <property type="entry name" value="Nucleoside Triphosphate Pyrophosphohydrolase"/>
    <property type="match status" value="1"/>
</dbReference>
<evidence type="ECO:0000259" key="6">
    <source>
        <dbReference type="PROSITE" id="PS51462"/>
    </source>
</evidence>
<evidence type="ECO:0000313" key="7">
    <source>
        <dbReference type="EMBL" id="QDP98110.1"/>
    </source>
</evidence>
<gene>
    <name evidence="7" type="ORF">FOE78_21375</name>
</gene>